<dbReference type="InterPro" id="IPR023214">
    <property type="entry name" value="HAD_sf"/>
</dbReference>
<dbReference type="SUPFAM" id="SSF56784">
    <property type="entry name" value="HAD-like"/>
    <property type="match status" value="1"/>
</dbReference>
<dbReference type="InterPro" id="IPR006549">
    <property type="entry name" value="HAD-SF_hydro_IIIA"/>
</dbReference>
<dbReference type="GO" id="GO:0003690">
    <property type="term" value="F:double-stranded DNA binding"/>
    <property type="evidence" value="ECO:0007669"/>
    <property type="project" value="TreeGrafter"/>
</dbReference>
<dbReference type="InterPro" id="IPR027417">
    <property type="entry name" value="P-loop_NTPase"/>
</dbReference>
<dbReference type="PANTHER" id="PTHR12083:SF9">
    <property type="entry name" value="BIFUNCTIONAL POLYNUCLEOTIDE PHOSPHATASE_KINASE"/>
    <property type="match status" value="1"/>
</dbReference>
<dbReference type="InterPro" id="IPR013954">
    <property type="entry name" value="PNK3P"/>
</dbReference>
<dbReference type="SUPFAM" id="SSF52540">
    <property type="entry name" value="P-loop containing nucleoside triphosphate hydrolases"/>
    <property type="match status" value="1"/>
</dbReference>
<dbReference type="InterPro" id="IPR036412">
    <property type="entry name" value="HAD-like_sf"/>
</dbReference>
<dbReference type="GO" id="GO:0046404">
    <property type="term" value="F:ATP-dependent polydeoxyribonucleotide 5'-hydroxyl-kinase activity"/>
    <property type="evidence" value="ECO:0007669"/>
    <property type="project" value="TreeGrafter"/>
</dbReference>
<proteinExistence type="predicted"/>
<organism evidence="1">
    <name type="scientific">viral metagenome</name>
    <dbReference type="NCBI Taxonomy" id="1070528"/>
    <lineage>
        <taxon>unclassified sequences</taxon>
        <taxon>metagenomes</taxon>
        <taxon>organismal metagenomes</taxon>
    </lineage>
</organism>
<name>A0A6C0LZY6_9ZZZZ</name>
<sequence length="361" mass="40980">MAWHIGDDVITYNLKLHNDASKVAAFDVDGTLIVGDPFAREWKPRHNANDAIERLLSGGYEIVIFSNAGGVESGKITAKYVIDKMTEVIHHYKLEKRCSALFATTKSMFRKPLTGMWRLGCEHVGKTDSFFVGDAGGRRRDFSCADRDFAYNVGIRYFTPEEFFDNAAISVVECKHIDPEDYYPATSEEAADICAFHSRTHEATSKEIVLMVGFQASGKSTFVRRAFPNYTVVSRDRDKSTLSKDMTKTKKSIANGVNVVVDNTNLDLKTRETYYELGLKLGVNVRVFYMDVPFDLCMKFLRYFRMETNTGPYIPDVAMYTARKRFVIPSIDEGCSSIEIVGFLPPVNMREFDMHFPYGKF</sequence>
<dbReference type="EMBL" id="MN740609">
    <property type="protein sequence ID" value="QHU35595.1"/>
    <property type="molecule type" value="Genomic_DNA"/>
</dbReference>
<reference evidence="1" key="1">
    <citation type="journal article" date="2020" name="Nature">
        <title>Giant virus diversity and host interactions through global metagenomics.</title>
        <authorList>
            <person name="Schulz F."/>
            <person name="Roux S."/>
            <person name="Paez-Espino D."/>
            <person name="Jungbluth S."/>
            <person name="Walsh D.A."/>
            <person name="Denef V.J."/>
            <person name="McMahon K.D."/>
            <person name="Konstantinidis K.T."/>
            <person name="Eloe-Fadrosh E.A."/>
            <person name="Kyrpides N.C."/>
            <person name="Woyke T."/>
        </authorList>
    </citation>
    <scope>NUCLEOTIDE SEQUENCE</scope>
    <source>
        <strain evidence="1">GVMAG-S-1029409-49</strain>
    </source>
</reference>
<dbReference type="Pfam" id="PF08645">
    <property type="entry name" value="PNK3P"/>
    <property type="match status" value="1"/>
</dbReference>
<dbReference type="GO" id="GO:0006281">
    <property type="term" value="P:DNA repair"/>
    <property type="evidence" value="ECO:0007669"/>
    <property type="project" value="TreeGrafter"/>
</dbReference>
<dbReference type="PANTHER" id="PTHR12083">
    <property type="entry name" value="BIFUNCTIONAL POLYNUCLEOTIDE PHOSPHATASE/KINASE"/>
    <property type="match status" value="1"/>
</dbReference>
<dbReference type="GO" id="GO:0046403">
    <property type="term" value="F:polynucleotide 3'-phosphatase activity"/>
    <property type="evidence" value="ECO:0007669"/>
    <property type="project" value="TreeGrafter"/>
</dbReference>
<dbReference type="Pfam" id="PF13671">
    <property type="entry name" value="AAA_33"/>
    <property type="match status" value="1"/>
</dbReference>
<evidence type="ECO:0000313" key="1">
    <source>
        <dbReference type="EMBL" id="QHU35595.1"/>
    </source>
</evidence>
<accession>A0A6C0LZY6</accession>
<dbReference type="NCBIfam" id="TIGR01662">
    <property type="entry name" value="HAD-SF-IIIA"/>
    <property type="match status" value="1"/>
</dbReference>
<dbReference type="Gene3D" id="3.40.50.1000">
    <property type="entry name" value="HAD superfamily/HAD-like"/>
    <property type="match status" value="1"/>
</dbReference>
<evidence type="ECO:0008006" key="2">
    <source>
        <dbReference type="Google" id="ProtNLM"/>
    </source>
</evidence>
<dbReference type="AlphaFoldDB" id="A0A6C0LZY6"/>
<dbReference type="Gene3D" id="3.40.50.300">
    <property type="entry name" value="P-loop containing nucleotide triphosphate hydrolases"/>
    <property type="match status" value="1"/>
</dbReference>
<protein>
    <recommendedName>
        <fullName evidence="2">Polynucleotide kinase</fullName>
    </recommendedName>
</protein>